<dbReference type="RefSeq" id="WP_185692812.1">
    <property type="nucleotide sequence ID" value="NZ_JACHVA010000082.1"/>
</dbReference>
<organism evidence="13 14">
    <name type="scientific">Puniceicoccus vermicola</name>
    <dbReference type="NCBI Taxonomy" id="388746"/>
    <lineage>
        <taxon>Bacteria</taxon>
        <taxon>Pseudomonadati</taxon>
        <taxon>Verrucomicrobiota</taxon>
        <taxon>Opitutia</taxon>
        <taxon>Puniceicoccales</taxon>
        <taxon>Puniceicoccaceae</taxon>
        <taxon>Puniceicoccus</taxon>
    </lineage>
</organism>
<protein>
    <recommendedName>
        <fullName evidence="6 10">Riboflavin synthase</fullName>
        <ecNumber evidence="5 10">2.5.1.9</ecNumber>
    </recommendedName>
</protein>
<dbReference type="AlphaFoldDB" id="A0A7X1AY53"/>
<feature type="domain" description="Lumazine-binding" evidence="12">
    <location>
        <begin position="97"/>
        <end position="193"/>
    </location>
</feature>
<dbReference type="PIRSF" id="PIRSF000498">
    <property type="entry name" value="Riboflavin_syn_A"/>
    <property type="match status" value="1"/>
</dbReference>
<dbReference type="CDD" id="cd00402">
    <property type="entry name" value="Riboflavin_synthase_like"/>
    <property type="match status" value="1"/>
</dbReference>
<evidence type="ECO:0000256" key="6">
    <source>
        <dbReference type="ARBA" id="ARBA00013950"/>
    </source>
</evidence>
<reference evidence="13 14" key="1">
    <citation type="submission" date="2020-07" db="EMBL/GenBank/DDBJ databases">
        <authorList>
            <person name="Feng X."/>
        </authorList>
    </citation>
    <scope>NUCLEOTIDE SEQUENCE [LARGE SCALE GENOMIC DNA]</scope>
    <source>
        <strain evidence="13 14">JCM14086</strain>
    </source>
</reference>
<dbReference type="FunFam" id="2.40.30.20:FF:000003">
    <property type="entry name" value="Riboflavin synthase, alpha subunit"/>
    <property type="match status" value="1"/>
</dbReference>
<sequence>MFTGLVEAAGKVLRFEEDSSGFQLDVEMPEAISGYALGDSIAVNGCCLTVARQGEGYASFDLLAETVRRTSFAGLTAGRWVNLERSLLPTTRMGGHFVSGHIDESGVIEVFEPRGADYYLQVSCSQEGMAYMVEKGSIAVDGISLTVAEVHESGFAVWLIPHTLAETNLKDRSAGERVNLEFDLLAKHVERMLSARMPIAAAGS</sequence>
<dbReference type="InterPro" id="IPR023366">
    <property type="entry name" value="ATP_synth_asu-like_sf"/>
</dbReference>
<dbReference type="Gene3D" id="2.40.30.20">
    <property type="match status" value="2"/>
</dbReference>
<comment type="caution">
    <text evidence="13">The sequence shown here is derived from an EMBL/GenBank/DDBJ whole genome shotgun (WGS) entry which is preliminary data.</text>
</comment>
<keyword evidence="9" id="KW-0677">Repeat</keyword>
<comment type="pathway">
    <text evidence="3">Cofactor biosynthesis; riboflavin biosynthesis; riboflavin from 2-hydroxy-3-oxobutyl phosphate and 5-amino-6-(D-ribitylamino)uracil: step 2/2.</text>
</comment>
<dbReference type="NCBIfam" id="NF009566">
    <property type="entry name" value="PRK13020.1"/>
    <property type="match status" value="1"/>
</dbReference>
<keyword evidence="14" id="KW-1185">Reference proteome</keyword>
<gene>
    <name evidence="13" type="ORF">H5P30_10020</name>
</gene>
<dbReference type="PROSITE" id="PS51177">
    <property type="entry name" value="LUMAZINE_BIND"/>
    <property type="match status" value="2"/>
</dbReference>
<dbReference type="GO" id="GO:0004746">
    <property type="term" value="F:riboflavin synthase activity"/>
    <property type="evidence" value="ECO:0007669"/>
    <property type="project" value="UniProtKB-UniRule"/>
</dbReference>
<accession>A0A7X1AY53</accession>
<evidence type="ECO:0000256" key="2">
    <source>
        <dbReference type="ARBA" id="ARBA00002803"/>
    </source>
</evidence>
<evidence type="ECO:0000256" key="3">
    <source>
        <dbReference type="ARBA" id="ARBA00004887"/>
    </source>
</evidence>
<dbReference type="InterPro" id="IPR017938">
    <property type="entry name" value="Riboflavin_synthase-like_b-brl"/>
</dbReference>
<evidence type="ECO:0000259" key="12">
    <source>
        <dbReference type="PROSITE" id="PS51177"/>
    </source>
</evidence>
<dbReference type="EMBL" id="JACHVA010000082">
    <property type="protein sequence ID" value="MBC2602112.1"/>
    <property type="molecule type" value="Genomic_DNA"/>
</dbReference>
<dbReference type="Proteomes" id="UP000525652">
    <property type="component" value="Unassembled WGS sequence"/>
</dbReference>
<feature type="domain" description="Lumazine-binding" evidence="12">
    <location>
        <begin position="1"/>
        <end position="96"/>
    </location>
</feature>
<evidence type="ECO:0000256" key="10">
    <source>
        <dbReference type="NCBIfam" id="TIGR00187"/>
    </source>
</evidence>
<evidence type="ECO:0000256" key="5">
    <source>
        <dbReference type="ARBA" id="ARBA00012827"/>
    </source>
</evidence>
<evidence type="ECO:0000256" key="8">
    <source>
        <dbReference type="ARBA" id="ARBA00022679"/>
    </source>
</evidence>
<dbReference type="EC" id="2.5.1.9" evidence="5 10"/>
<dbReference type="InterPro" id="IPR001783">
    <property type="entry name" value="Lumazine-bd"/>
</dbReference>
<dbReference type="SUPFAM" id="SSF63380">
    <property type="entry name" value="Riboflavin synthase domain-like"/>
    <property type="match status" value="2"/>
</dbReference>
<evidence type="ECO:0000256" key="1">
    <source>
        <dbReference type="ARBA" id="ARBA00000968"/>
    </source>
</evidence>
<dbReference type="InterPro" id="IPR026017">
    <property type="entry name" value="Lumazine-bd_dom"/>
</dbReference>
<dbReference type="PANTHER" id="PTHR21098">
    <property type="entry name" value="RIBOFLAVIN SYNTHASE ALPHA CHAIN"/>
    <property type="match status" value="1"/>
</dbReference>
<dbReference type="PANTHER" id="PTHR21098:SF0">
    <property type="entry name" value="RIBOFLAVIN SYNTHASE"/>
    <property type="match status" value="1"/>
</dbReference>
<dbReference type="Pfam" id="PF00677">
    <property type="entry name" value="Lum_binding"/>
    <property type="match status" value="2"/>
</dbReference>
<evidence type="ECO:0000256" key="4">
    <source>
        <dbReference type="ARBA" id="ARBA00011233"/>
    </source>
</evidence>
<comment type="function">
    <text evidence="2">Catalyzes the dismutation of two molecules of 6,7-dimethyl-8-ribityllumazine, resulting in the formation of riboflavin and 5-amino-6-(D-ribitylamino)uracil.</text>
</comment>
<proteinExistence type="predicted"/>
<evidence type="ECO:0000256" key="9">
    <source>
        <dbReference type="ARBA" id="ARBA00022737"/>
    </source>
</evidence>
<keyword evidence="8 13" id="KW-0808">Transferase</keyword>
<comment type="subunit">
    <text evidence="4">Homotrimer.</text>
</comment>
<dbReference type="NCBIfam" id="TIGR00187">
    <property type="entry name" value="ribE"/>
    <property type="match status" value="1"/>
</dbReference>
<dbReference type="FunFam" id="2.40.30.20:FF:000004">
    <property type="entry name" value="Riboflavin synthase, alpha subunit"/>
    <property type="match status" value="1"/>
</dbReference>
<evidence type="ECO:0000313" key="14">
    <source>
        <dbReference type="Proteomes" id="UP000525652"/>
    </source>
</evidence>
<keyword evidence="7" id="KW-0686">Riboflavin biosynthesis</keyword>
<name>A0A7X1AY53_9BACT</name>
<dbReference type="GO" id="GO:0009231">
    <property type="term" value="P:riboflavin biosynthetic process"/>
    <property type="evidence" value="ECO:0007669"/>
    <property type="project" value="UniProtKB-KW"/>
</dbReference>
<evidence type="ECO:0000256" key="7">
    <source>
        <dbReference type="ARBA" id="ARBA00022619"/>
    </source>
</evidence>
<evidence type="ECO:0000256" key="11">
    <source>
        <dbReference type="PROSITE-ProRule" id="PRU00524"/>
    </source>
</evidence>
<comment type="catalytic activity">
    <reaction evidence="1">
        <text>2 6,7-dimethyl-8-(1-D-ribityl)lumazine + H(+) = 5-amino-6-(D-ribitylamino)uracil + riboflavin</text>
        <dbReference type="Rhea" id="RHEA:20772"/>
        <dbReference type="ChEBI" id="CHEBI:15378"/>
        <dbReference type="ChEBI" id="CHEBI:15934"/>
        <dbReference type="ChEBI" id="CHEBI:57986"/>
        <dbReference type="ChEBI" id="CHEBI:58201"/>
        <dbReference type="EC" id="2.5.1.9"/>
    </reaction>
</comment>
<dbReference type="NCBIfam" id="NF006767">
    <property type="entry name" value="PRK09289.1"/>
    <property type="match status" value="1"/>
</dbReference>
<feature type="repeat" description="Lumazine-binding" evidence="11">
    <location>
        <begin position="1"/>
        <end position="96"/>
    </location>
</feature>
<feature type="repeat" description="Lumazine-binding" evidence="11">
    <location>
        <begin position="97"/>
        <end position="193"/>
    </location>
</feature>
<evidence type="ECO:0000313" key="13">
    <source>
        <dbReference type="EMBL" id="MBC2602112.1"/>
    </source>
</evidence>